<sequence length="96" mass="11202">MILINLGRLLMLVVWSFLLFNLIQPFPKPLKYFLDIGLFFMVVMHALQLTLQKATLTKDEAKPGAAFQTRVFLFGVFEMVAWQKKQRAQRLSDRGR</sequence>
<dbReference type="InterPro" id="IPR009525">
    <property type="entry name" value="DUF1145"/>
</dbReference>
<dbReference type="EMBL" id="LN854557">
    <property type="protein sequence ID" value="CRL43680.1"/>
    <property type="molecule type" value="Genomic_DNA"/>
</dbReference>
<dbReference type="AlphaFoldDB" id="Q2NWW8"/>
<proteinExistence type="predicted"/>
<feature type="transmembrane region" description="Helical" evidence="1">
    <location>
        <begin position="6"/>
        <end position="23"/>
    </location>
</feature>
<dbReference type="Proteomes" id="UP000001932">
    <property type="component" value="Chromosome"/>
</dbReference>
<dbReference type="HOGENOM" id="CLU_159241_0_0_6"/>
<dbReference type="STRING" id="343509.SG0082"/>
<evidence type="ECO:0000313" key="3">
    <source>
        <dbReference type="EMBL" id="CRL43680.1"/>
    </source>
</evidence>
<dbReference type="eggNOG" id="COG3776">
    <property type="taxonomic scope" value="Bacteria"/>
</dbReference>
<dbReference type="PANTHER" id="PTHR38775">
    <property type="entry name" value="INNER MEMBRANE PROTEIN-RELATED"/>
    <property type="match status" value="1"/>
</dbReference>
<organism evidence="2 4">
    <name type="scientific">Sodalis glossinidius (strain morsitans)</name>
    <dbReference type="NCBI Taxonomy" id="343509"/>
    <lineage>
        <taxon>Bacteria</taxon>
        <taxon>Pseudomonadati</taxon>
        <taxon>Pseudomonadota</taxon>
        <taxon>Gammaproteobacteria</taxon>
        <taxon>Enterobacterales</taxon>
        <taxon>Bruguierivoracaceae</taxon>
        <taxon>Sodalis</taxon>
    </lineage>
</organism>
<dbReference type="Pfam" id="PF06611">
    <property type="entry name" value="DUF1145"/>
    <property type="match status" value="1"/>
</dbReference>
<gene>
    <name evidence="2" type="ordered locus">SG0082</name>
    <name evidence="3" type="ORF">SGGMMB4_00170</name>
</gene>
<dbReference type="NCBIfam" id="NF008158">
    <property type="entry name" value="PRK10910.1"/>
    <property type="match status" value="1"/>
</dbReference>
<dbReference type="PANTHER" id="PTHR38775:SF1">
    <property type="entry name" value="INNER MEMBRANE PROTEIN"/>
    <property type="match status" value="1"/>
</dbReference>
<evidence type="ECO:0000313" key="5">
    <source>
        <dbReference type="Proteomes" id="UP000245838"/>
    </source>
</evidence>
<dbReference type="EMBL" id="AP008232">
    <property type="protein sequence ID" value="BAE73357.1"/>
    <property type="molecule type" value="Genomic_DNA"/>
</dbReference>
<evidence type="ECO:0000256" key="1">
    <source>
        <dbReference type="SAM" id="Phobius"/>
    </source>
</evidence>
<feature type="transmembrane region" description="Helical" evidence="1">
    <location>
        <begin position="63"/>
        <end position="82"/>
    </location>
</feature>
<keyword evidence="4" id="KW-1185">Reference proteome</keyword>
<evidence type="ECO:0008006" key="6">
    <source>
        <dbReference type="Google" id="ProtNLM"/>
    </source>
</evidence>
<dbReference type="Proteomes" id="UP000245838">
    <property type="component" value="Chromosome sggmmb4_Chromosome"/>
</dbReference>
<feature type="transmembrane region" description="Helical" evidence="1">
    <location>
        <begin position="32"/>
        <end position="51"/>
    </location>
</feature>
<protein>
    <recommendedName>
        <fullName evidence="6">DUF1145 family protein</fullName>
    </recommendedName>
</protein>
<accession>Q2NWW8</accession>
<keyword evidence="1" id="KW-1133">Transmembrane helix</keyword>
<reference evidence="3 5" key="2">
    <citation type="submission" date="2015-05" db="EMBL/GenBank/DDBJ databases">
        <authorList>
            <person name="Goodhead I."/>
        </authorList>
    </citation>
    <scope>NUCLEOTIDE SEQUENCE [LARGE SCALE GENOMIC DNA]</scope>
    <source>
        <strain evidence="3">B4</strain>
        <strain evidence="5">morsitans</strain>
    </source>
</reference>
<dbReference type="KEGG" id="sgl:SG0082"/>
<keyword evidence="1" id="KW-0472">Membrane</keyword>
<evidence type="ECO:0000313" key="2">
    <source>
        <dbReference type="EMBL" id="BAE73357.1"/>
    </source>
</evidence>
<keyword evidence="1" id="KW-0812">Transmembrane</keyword>
<reference evidence="2 4" key="1">
    <citation type="journal article" date="2006" name="Genome Res.">
        <title>Massive genome erosion and functional adaptations provide insights into the symbiotic lifestyle of Sodalis glossinidius in the tsetse host.</title>
        <authorList>
            <person name="Toh H."/>
            <person name="Weiss B.L."/>
            <person name="Perkin S.A.H."/>
            <person name="Yamashita A."/>
            <person name="Oshima K."/>
            <person name="Hattori M."/>
            <person name="Aksoy S."/>
        </authorList>
    </citation>
    <scope>NUCLEOTIDE SEQUENCE [LARGE SCALE GENOMIC DNA]</scope>
    <source>
        <strain evidence="4">morsitans</strain>
        <strain evidence="2">Morsitans</strain>
    </source>
</reference>
<evidence type="ECO:0000313" key="4">
    <source>
        <dbReference type="Proteomes" id="UP000001932"/>
    </source>
</evidence>
<name>Q2NWW8_SODGM</name>